<keyword evidence="2" id="KW-1185">Reference proteome</keyword>
<name>A0ABY4FCA2_9BACT</name>
<evidence type="ECO:0000313" key="2">
    <source>
        <dbReference type="Proteomes" id="UP000831785"/>
    </source>
</evidence>
<protein>
    <submittedName>
        <fullName evidence="1">Uncharacterized protein</fullName>
    </submittedName>
</protein>
<proteinExistence type="predicted"/>
<gene>
    <name evidence="1" type="ORF">MUN80_02200</name>
</gene>
<dbReference type="EMBL" id="CP095049">
    <property type="protein sequence ID" value="UOQ53579.1"/>
    <property type="molecule type" value="Genomic_DNA"/>
</dbReference>
<accession>A0ABY4FCA2</accession>
<dbReference type="RefSeq" id="WP_244719031.1">
    <property type="nucleotide sequence ID" value="NZ_CP095049.1"/>
</dbReference>
<organism evidence="1 2">
    <name type="scientific">Hymenobacter cellulosivorans</name>
    <dbReference type="NCBI Taxonomy" id="2932249"/>
    <lineage>
        <taxon>Bacteria</taxon>
        <taxon>Pseudomonadati</taxon>
        <taxon>Bacteroidota</taxon>
        <taxon>Cytophagia</taxon>
        <taxon>Cytophagales</taxon>
        <taxon>Hymenobacteraceae</taxon>
        <taxon>Hymenobacter</taxon>
    </lineage>
</organism>
<evidence type="ECO:0000313" key="1">
    <source>
        <dbReference type="EMBL" id="UOQ53579.1"/>
    </source>
</evidence>
<reference evidence="1 2" key="1">
    <citation type="submission" date="2022-04" db="EMBL/GenBank/DDBJ databases">
        <title>Hymenobacter sp. isolated from the air.</title>
        <authorList>
            <person name="Won M."/>
            <person name="Lee C.-M."/>
            <person name="Woen H.-Y."/>
            <person name="Kwon S.-W."/>
        </authorList>
    </citation>
    <scope>NUCLEOTIDE SEQUENCE [LARGE SCALE GENOMIC DNA]</scope>
    <source>
        <strain evidence="2">5116 S-27</strain>
    </source>
</reference>
<sequence length="144" mass="16733">MSVFAHIDERLEQFAAAQHTVLTRNRKGFSDFEERRIDWQRDGFNLAVIIQPTFELKGVDTSKWNVRVVAWKNISSGSGRLAVGQDLVVGRPFPEIEARIDELLDEAGTYLNSLHSRDLKPMINLHHQREVRRQRTERRQKGPE</sequence>
<dbReference type="Proteomes" id="UP000831785">
    <property type="component" value="Chromosome"/>
</dbReference>